<evidence type="ECO:0000313" key="6">
    <source>
        <dbReference type="Proteomes" id="UP001326199"/>
    </source>
</evidence>
<accession>A0ABR0HJX8</accession>
<dbReference type="PANTHER" id="PTHR22981">
    <property type="entry name" value="3-HYDROXYISOBUTYRATE DEHYDROGENASE-RELATED"/>
    <property type="match status" value="1"/>
</dbReference>
<dbReference type="InterPro" id="IPR029154">
    <property type="entry name" value="HIBADH-like_NADP-bd"/>
</dbReference>
<keyword evidence="1" id="KW-0560">Oxidoreductase</keyword>
<organism evidence="5 6">
    <name type="scientific">Podospora pseudopauciseta</name>
    <dbReference type="NCBI Taxonomy" id="2093780"/>
    <lineage>
        <taxon>Eukaryota</taxon>
        <taxon>Fungi</taxon>
        <taxon>Dikarya</taxon>
        <taxon>Ascomycota</taxon>
        <taxon>Pezizomycotina</taxon>
        <taxon>Sordariomycetes</taxon>
        <taxon>Sordariomycetidae</taxon>
        <taxon>Sordariales</taxon>
        <taxon>Podosporaceae</taxon>
        <taxon>Podospora</taxon>
    </lineage>
</organism>
<dbReference type="Pfam" id="PF03446">
    <property type="entry name" value="NAD_binding_2"/>
    <property type="match status" value="1"/>
</dbReference>
<dbReference type="PANTHER" id="PTHR22981:SF81">
    <property type="entry name" value="DEHYDROGENASE, PUTATIVE-RELATED"/>
    <property type="match status" value="1"/>
</dbReference>
<dbReference type="InterPro" id="IPR002204">
    <property type="entry name" value="3-OH-isobutyrate_DH-rel_CS"/>
</dbReference>
<keyword evidence="2" id="KW-0520">NAD</keyword>
<dbReference type="EMBL" id="JAFFHB010000003">
    <property type="protein sequence ID" value="KAK4668373.1"/>
    <property type="molecule type" value="Genomic_DNA"/>
</dbReference>
<dbReference type="Gene3D" id="1.10.1040.10">
    <property type="entry name" value="N-(1-d-carboxylethyl)-l-norvaline Dehydrogenase, domain 2"/>
    <property type="match status" value="1"/>
</dbReference>
<dbReference type="PROSITE" id="PS00895">
    <property type="entry name" value="3_HYDROXYISOBUT_DH"/>
    <property type="match status" value="1"/>
</dbReference>
<evidence type="ECO:0000313" key="5">
    <source>
        <dbReference type="EMBL" id="KAK4668373.1"/>
    </source>
</evidence>
<keyword evidence="6" id="KW-1185">Reference proteome</keyword>
<dbReference type="PIRSF" id="PIRSF000103">
    <property type="entry name" value="HIBADH"/>
    <property type="match status" value="1"/>
</dbReference>
<comment type="caution">
    <text evidence="5">The sequence shown here is derived from an EMBL/GenBank/DDBJ whole genome shotgun (WGS) entry which is preliminary data.</text>
</comment>
<dbReference type="InterPro" id="IPR036291">
    <property type="entry name" value="NAD(P)-bd_dom_sf"/>
</dbReference>
<evidence type="ECO:0000259" key="4">
    <source>
        <dbReference type="Pfam" id="PF14833"/>
    </source>
</evidence>
<dbReference type="InterPro" id="IPR013328">
    <property type="entry name" value="6PGD_dom2"/>
</dbReference>
<evidence type="ECO:0000256" key="2">
    <source>
        <dbReference type="ARBA" id="ARBA00023027"/>
    </source>
</evidence>
<dbReference type="Pfam" id="PF14833">
    <property type="entry name" value="NAD_binding_11"/>
    <property type="match status" value="1"/>
</dbReference>
<dbReference type="SUPFAM" id="SSF48179">
    <property type="entry name" value="6-phosphogluconate dehydrogenase C-terminal domain-like"/>
    <property type="match status" value="1"/>
</dbReference>
<protein>
    <recommendedName>
        <fullName evidence="7">3-hydroxyisobutyrate dehydrogenase</fullName>
    </recommendedName>
</protein>
<dbReference type="GeneID" id="87925162"/>
<dbReference type="Gene3D" id="3.40.50.720">
    <property type="entry name" value="NAD(P)-binding Rossmann-like Domain"/>
    <property type="match status" value="1"/>
</dbReference>
<gene>
    <name evidence="5" type="ORF">QC763_001140</name>
</gene>
<evidence type="ECO:0000259" key="3">
    <source>
        <dbReference type="Pfam" id="PF03446"/>
    </source>
</evidence>
<dbReference type="InterPro" id="IPR015815">
    <property type="entry name" value="HIBADH-related"/>
</dbReference>
<feature type="domain" description="6-phosphogluconate dehydrogenase NADP-binding" evidence="3">
    <location>
        <begin position="10"/>
        <end position="189"/>
    </location>
</feature>
<dbReference type="InterPro" id="IPR008927">
    <property type="entry name" value="6-PGluconate_DH-like_C_sf"/>
</dbReference>
<proteinExistence type="predicted"/>
<reference evidence="5 6" key="1">
    <citation type="journal article" date="2023" name="bioRxiv">
        <title>High-quality genome assemblies of four members of thePodospora anserinaspecies complex.</title>
        <authorList>
            <person name="Ament-Velasquez S.L."/>
            <person name="Vogan A.A."/>
            <person name="Wallerman O."/>
            <person name="Hartmann F."/>
            <person name="Gautier V."/>
            <person name="Silar P."/>
            <person name="Giraud T."/>
            <person name="Johannesson H."/>
        </authorList>
    </citation>
    <scope>NUCLEOTIDE SEQUENCE [LARGE SCALE GENOMIC DNA]</scope>
    <source>
        <strain evidence="5 6">CBS 411.78</strain>
    </source>
</reference>
<name>A0ABR0HJX8_9PEZI</name>
<feature type="domain" description="3-hydroxyisobutyrate dehydrogenase-like NAD-binding" evidence="4">
    <location>
        <begin position="195"/>
        <end position="314"/>
    </location>
</feature>
<evidence type="ECO:0000256" key="1">
    <source>
        <dbReference type="ARBA" id="ARBA00023002"/>
    </source>
</evidence>
<evidence type="ECO:0008006" key="7">
    <source>
        <dbReference type="Google" id="ProtNLM"/>
    </source>
</evidence>
<dbReference type="RefSeq" id="XP_062767740.1">
    <property type="nucleotide sequence ID" value="XM_062905228.1"/>
</dbReference>
<dbReference type="Proteomes" id="UP001326199">
    <property type="component" value="Unassembled WGS sequence"/>
</dbReference>
<dbReference type="InterPro" id="IPR006115">
    <property type="entry name" value="6PGDH_NADP-bd"/>
</dbReference>
<sequence>MSSTEDHSIIAFIGLGAMGKPMVANLAANLVRPGIVIRAYDIADGPAQELQTNFPDVIREASSAKTAVSDATVVFTMLPESSHVRSVYLDPDSGIASTLGPHSAKILIDCSTIDTATSLHVKSEVSKIAPRSFFYDCPVSVLARKFSRVQQIGAVKGTIAFFMGCSPADTNLSCLKDLLLKMGSQAIPCGGPSLGLAAKLSNNYLSGIITIATSEAMDMGMRAGIDRTILASVFASGTAQNRQCDVFNPVPNVCPQAPSSNGYRGGFRVELMKKDMGLAIAMARQVGAKNVLGVSGLGVYTAASAAEDCMGLDSRVVYRYLGGKESS</sequence>
<dbReference type="SUPFAM" id="SSF51735">
    <property type="entry name" value="NAD(P)-binding Rossmann-fold domains"/>
    <property type="match status" value="1"/>
</dbReference>